<evidence type="ECO:0000313" key="7">
    <source>
        <dbReference type="EMBL" id="OGG55433.1"/>
    </source>
</evidence>
<keyword evidence="2 5" id="KW-0812">Transmembrane</keyword>
<reference evidence="7 8" key="1">
    <citation type="journal article" date="2016" name="Nat. Commun.">
        <title>Thousands of microbial genomes shed light on interconnected biogeochemical processes in an aquifer system.</title>
        <authorList>
            <person name="Anantharaman K."/>
            <person name="Brown C.T."/>
            <person name="Hug L.A."/>
            <person name="Sharon I."/>
            <person name="Castelle C.J."/>
            <person name="Probst A.J."/>
            <person name="Thomas B.C."/>
            <person name="Singh A."/>
            <person name="Wilkins M.J."/>
            <person name="Karaoz U."/>
            <person name="Brodie E.L."/>
            <person name="Williams K.H."/>
            <person name="Hubbard S.S."/>
            <person name="Banfield J.F."/>
        </authorList>
    </citation>
    <scope>NUCLEOTIDE SEQUENCE [LARGE SCALE GENOMIC DNA]</scope>
    <source>
        <strain evidence="8">RIFCSPLOWO2_12_FULL_64_10</strain>
    </source>
</reference>
<sequence length="132" mass="14837">MNLKIIEGWKQRARRLKTEVYALYLVYKDPRVPWHARLFAACVVGYAFSPIDLIPDPIPILGYLDDLVLVPLGVALVLKMIPPEILAECREKAQSVMDQGRPTNWMAAGVIIAVWLLLAGLTVILIARTIHH</sequence>
<evidence type="ECO:0000256" key="4">
    <source>
        <dbReference type="ARBA" id="ARBA00023136"/>
    </source>
</evidence>
<keyword evidence="3 5" id="KW-1133">Transmembrane helix</keyword>
<evidence type="ECO:0000313" key="8">
    <source>
        <dbReference type="Proteomes" id="UP000178606"/>
    </source>
</evidence>
<gene>
    <name evidence="7" type="ORF">A3F84_06040</name>
</gene>
<dbReference type="Proteomes" id="UP000178606">
    <property type="component" value="Unassembled WGS sequence"/>
</dbReference>
<comment type="subcellular location">
    <subcellularLocation>
        <location evidence="1">Endomembrane system</location>
        <topology evidence="1">Multi-pass membrane protein</topology>
    </subcellularLocation>
</comment>
<organism evidence="7 8">
    <name type="scientific">Handelsmanbacteria sp. (strain RIFCSPLOWO2_12_FULL_64_10)</name>
    <dbReference type="NCBI Taxonomy" id="1817868"/>
    <lineage>
        <taxon>Bacteria</taxon>
        <taxon>Candidatus Handelsmaniibacteriota</taxon>
    </lineage>
</organism>
<evidence type="ECO:0000256" key="1">
    <source>
        <dbReference type="ARBA" id="ARBA00004127"/>
    </source>
</evidence>
<protein>
    <recommendedName>
        <fullName evidence="6">DUF1232 domain-containing protein</fullName>
    </recommendedName>
</protein>
<name>A0A1F6D1W6_HANXR</name>
<dbReference type="EMBL" id="MFKF01000078">
    <property type="protein sequence ID" value="OGG55433.1"/>
    <property type="molecule type" value="Genomic_DNA"/>
</dbReference>
<evidence type="ECO:0000259" key="6">
    <source>
        <dbReference type="Pfam" id="PF06803"/>
    </source>
</evidence>
<accession>A0A1F6D1W6</accession>
<feature type="domain" description="DUF1232" evidence="6">
    <location>
        <begin position="36"/>
        <end position="72"/>
    </location>
</feature>
<dbReference type="InterPro" id="IPR010652">
    <property type="entry name" value="DUF1232"/>
</dbReference>
<evidence type="ECO:0000256" key="3">
    <source>
        <dbReference type="ARBA" id="ARBA00022989"/>
    </source>
</evidence>
<proteinExistence type="predicted"/>
<dbReference type="AlphaFoldDB" id="A0A1F6D1W6"/>
<feature type="transmembrane region" description="Helical" evidence="5">
    <location>
        <begin position="105"/>
        <end position="127"/>
    </location>
</feature>
<evidence type="ECO:0000256" key="2">
    <source>
        <dbReference type="ARBA" id="ARBA00022692"/>
    </source>
</evidence>
<comment type="caution">
    <text evidence="7">The sequence shown here is derived from an EMBL/GenBank/DDBJ whole genome shotgun (WGS) entry which is preliminary data.</text>
</comment>
<dbReference type="GO" id="GO:0012505">
    <property type="term" value="C:endomembrane system"/>
    <property type="evidence" value="ECO:0007669"/>
    <property type="project" value="UniProtKB-SubCell"/>
</dbReference>
<dbReference type="Pfam" id="PF06803">
    <property type="entry name" value="DUF1232"/>
    <property type="match status" value="1"/>
</dbReference>
<keyword evidence="4 5" id="KW-0472">Membrane</keyword>
<evidence type="ECO:0000256" key="5">
    <source>
        <dbReference type="SAM" id="Phobius"/>
    </source>
</evidence>